<dbReference type="STRING" id="692370.A6F68_02237"/>
<sequence length="192" mass="20057">MINRLSILALVAAAVSAAPASAQYASDVTEDLRVETRDFAQCIAAKDPVKAQKLLGLTIGSPEYRRAMTKLVKWSGCVEDPDMATFEPLLLSGALAELAIKDGVPAGLGSLVASANPADPALAMADCAVRADKAKSEALLATKWLSDDERDAAFDLSATLKPCAAKDSIRITAAQLRGLVALATLRTYGNTP</sequence>
<feature type="signal peptide" evidence="1">
    <location>
        <begin position="1"/>
        <end position="22"/>
    </location>
</feature>
<dbReference type="RefSeq" id="WP_067679935.1">
    <property type="nucleotide sequence ID" value="NZ_CP016591.1"/>
</dbReference>
<keyword evidence="3" id="KW-1185">Reference proteome</keyword>
<reference evidence="2 3" key="1">
    <citation type="submission" date="2016-07" db="EMBL/GenBank/DDBJ databases">
        <title>Complete genome sequence of Altererythrobacter dongtanensis KCTC 22672, a type strain with esterase isolated from tidal flat.</title>
        <authorList>
            <person name="Cheng H."/>
            <person name="Wu Y.-H."/>
            <person name="Zhou P."/>
            <person name="Huo Y.-Y."/>
            <person name="Wang C.-S."/>
            <person name="Xu X.-W."/>
        </authorList>
    </citation>
    <scope>NUCLEOTIDE SEQUENCE [LARGE SCALE GENOMIC DNA]</scope>
    <source>
        <strain evidence="2 3">KCTC 22672</strain>
    </source>
</reference>
<dbReference type="EMBL" id="CP016591">
    <property type="protein sequence ID" value="ANY20737.1"/>
    <property type="molecule type" value="Genomic_DNA"/>
</dbReference>
<dbReference type="AlphaFoldDB" id="A0A1B2AF03"/>
<proteinExistence type="predicted"/>
<name>A0A1B2AF03_9SPHN</name>
<dbReference type="KEGG" id="ado:A6F68_02237"/>
<gene>
    <name evidence="2" type="ORF">A6F68_02237</name>
</gene>
<evidence type="ECO:0008006" key="4">
    <source>
        <dbReference type="Google" id="ProtNLM"/>
    </source>
</evidence>
<organism evidence="2 3">
    <name type="scientific">Tsuneonella dongtanensis</name>
    <dbReference type="NCBI Taxonomy" id="692370"/>
    <lineage>
        <taxon>Bacteria</taxon>
        <taxon>Pseudomonadati</taxon>
        <taxon>Pseudomonadota</taxon>
        <taxon>Alphaproteobacteria</taxon>
        <taxon>Sphingomonadales</taxon>
        <taxon>Erythrobacteraceae</taxon>
        <taxon>Tsuneonella</taxon>
    </lineage>
</organism>
<feature type="chain" id="PRO_5008534106" description="Lysozyme inhibitor LprI N-terminal domain-containing protein" evidence="1">
    <location>
        <begin position="23"/>
        <end position="192"/>
    </location>
</feature>
<evidence type="ECO:0000256" key="1">
    <source>
        <dbReference type="SAM" id="SignalP"/>
    </source>
</evidence>
<evidence type="ECO:0000313" key="3">
    <source>
        <dbReference type="Proteomes" id="UP000092932"/>
    </source>
</evidence>
<accession>A0A1B2AF03</accession>
<evidence type="ECO:0000313" key="2">
    <source>
        <dbReference type="EMBL" id="ANY20737.1"/>
    </source>
</evidence>
<keyword evidence="1" id="KW-0732">Signal</keyword>
<dbReference type="Proteomes" id="UP000092932">
    <property type="component" value="Chromosome"/>
</dbReference>
<protein>
    <recommendedName>
        <fullName evidence="4">Lysozyme inhibitor LprI N-terminal domain-containing protein</fullName>
    </recommendedName>
</protein>